<proteinExistence type="predicted"/>
<keyword evidence="1" id="KW-1133">Transmembrane helix</keyword>
<protein>
    <recommendedName>
        <fullName evidence="5">VPLPA-CTERM sorting domain-containing protein</fullName>
    </recommendedName>
</protein>
<sequence length="248" mass="27213">MIKLFLLASVLACLSVDLAQAKTVILDAMGELGEIVLDNDEILTVEDGFSFLACDYHYCAPGGDVITIGTRTGDRKSELSSVSGKRFDLISADLSTFVRYWRTGFGDRLYNTESDGQPCGSSCDYWQWAFYESLTFESLGVLGYRNGKLVADAYFSDGAQDFEFDKAFRNLDSVQFVARVPDAQTGYWPPSEERTEYCYVASGNLSCSRISIDEIILRPVPLPAALPLSLAGLGLLVLAGKRRKKAAA</sequence>
<keyword evidence="4" id="KW-1185">Reference proteome</keyword>
<feature type="chain" id="PRO_5035291967" description="VPLPA-CTERM sorting domain-containing protein" evidence="2">
    <location>
        <begin position="22"/>
        <end position="248"/>
    </location>
</feature>
<evidence type="ECO:0000313" key="3">
    <source>
        <dbReference type="EMBL" id="MBS0122526.1"/>
    </source>
</evidence>
<comment type="caution">
    <text evidence="3">The sequence shown here is derived from an EMBL/GenBank/DDBJ whole genome shotgun (WGS) entry which is preliminary data.</text>
</comment>
<organism evidence="3 4">
    <name type="scientific">Thetidibacter halocola</name>
    <dbReference type="NCBI Taxonomy" id="2827239"/>
    <lineage>
        <taxon>Bacteria</taxon>
        <taxon>Pseudomonadati</taxon>
        <taxon>Pseudomonadota</taxon>
        <taxon>Alphaproteobacteria</taxon>
        <taxon>Rhodobacterales</taxon>
        <taxon>Roseobacteraceae</taxon>
        <taxon>Thetidibacter</taxon>
    </lineage>
</organism>
<keyword evidence="1" id="KW-0472">Membrane</keyword>
<keyword evidence="2" id="KW-0732">Signal</keyword>
<evidence type="ECO:0008006" key="5">
    <source>
        <dbReference type="Google" id="ProtNLM"/>
    </source>
</evidence>
<dbReference type="RefSeq" id="WP_212534509.1">
    <property type="nucleotide sequence ID" value="NZ_JAGTUU010000001.1"/>
</dbReference>
<evidence type="ECO:0000256" key="2">
    <source>
        <dbReference type="SAM" id="SignalP"/>
    </source>
</evidence>
<feature type="transmembrane region" description="Helical" evidence="1">
    <location>
        <begin position="220"/>
        <end position="239"/>
    </location>
</feature>
<evidence type="ECO:0000313" key="4">
    <source>
        <dbReference type="Proteomes" id="UP000681356"/>
    </source>
</evidence>
<dbReference type="EMBL" id="JAGTUU010000001">
    <property type="protein sequence ID" value="MBS0122526.1"/>
    <property type="molecule type" value="Genomic_DNA"/>
</dbReference>
<accession>A0A8J7WB94</accession>
<name>A0A8J7WB94_9RHOB</name>
<feature type="signal peptide" evidence="2">
    <location>
        <begin position="1"/>
        <end position="21"/>
    </location>
</feature>
<gene>
    <name evidence="3" type="ORF">KB874_00135</name>
</gene>
<reference evidence="3" key="1">
    <citation type="submission" date="2021-04" db="EMBL/GenBank/DDBJ databases">
        <authorList>
            <person name="Yoon J."/>
        </authorList>
    </citation>
    <scope>NUCLEOTIDE SEQUENCE</scope>
    <source>
        <strain evidence="3">KMU-90</strain>
    </source>
</reference>
<dbReference type="AlphaFoldDB" id="A0A8J7WB94"/>
<evidence type="ECO:0000256" key="1">
    <source>
        <dbReference type="SAM" id="Phobius"/>
    </source>
</evidence>
<keyword evidence="1" id="KW-0812">Transmembrane</keyword>
<dbReference type="Proteomes" id="UP000681356">
    <property type="component" value="Unassembled WGS sequence"/>
</dbReference>